<evidence type="ECO:0000256" key="1">
    <source>
        <dbReference type="SAM" id="SignalP"/>
    </source>
</evidence>
<feature type="chain" id="PRO_5027772789" evidence="1">
    <location>
        <begin position="22"/>
        <end position="106"/>
    </location>
</feature>
<keyword evidence="1" id="KW-0732">Signal</keyword>
<dbReference type="Proteomes" id="UP000580250">
    <property type="component" value="Unassembled WGS sequence"/>
</dbReference>
<proteinExistence type="predicted"/>
<gene>
    <name evidence="2" type="ORF">MENT_LOCUS6923</name>
</gene>
<evidence type="ECO:0000313" key="3">
    <source>
        <dbReference type="Proteomes" id="UP000580250"/>
    </source>
</evidence>
<feature type="signal peptide" evidence="1">
    <location>
        <begin position="1"/>
        <end position="21"/>
    </location>
</feature>
<name>A0A6V7U0Z8_MELEN</name>
<comment type="caution">
    <text evidence="2">The sequence shown here is derived from an EMBL/GenBank/DDBJ whole genome shotgun (WGS) entry which is preliminary data.</text>
</comment>
<protein>
    <submittedName>
        <fullName evidence="2">Uncharacterized protein</fullName>
    </submittedName>
</protein>
<organism evidence="2 3">
    <name type="scientific">Meloidogyne enterolobii</name>
    <name type="common">Root-knot nematode worm</name>
    <name type="synonym">Meloidogyne mayaguensis</name>
    <dbReference type="NCBI Taxonomy" id="390850"/>
    <lineage>
        <taxon>Eukaryota</taxon>
        <taxon>Metazoa</taxon>
        <taxon>Ecdysozoa</taxon>
        <taxon>Nematoda</taxon>
        <taxon>Chromadorea</taxon>
        <taxon>Rhabditida</taxon>
        <taxon>Tylenchina</taxon>
        <taxon>Tylenchomorpha</taxon>
        <taxon>Tylenchoidea</taxon>
        <taxon>Meloidogynidae</taxon>
        <taxon>Meloidogyninae</taxon>
        <taxon>Meloidogyne</taxon>
    </lineage>
</organism>
<reference evidence="2 3" key="1">
    <citation type="submission" date="2020-08" db="EMBL/GenBank/DDBJ databases">
        <authorList>
            <person name="Koutsovoulos G."/>
            <person name="Danchin GJ E."/>
        </authorList>
    </citation>
    <scope>NUCLEOTIDE SEQUENCE [LARGE SCALE GENOMIC DNA]</scope>
</reference>
<dbReference type="AlphaFoldDB" id="A0A6V7U0Z8"/>
<accession>A0A6V7U0Z8</accession>
<evidence type="ECO:0000313" key="2">
    <source>
        <dbReference type="EMBL" id="CAD2141552.1"/>
    </source>
</evidence>
<sequence>MALIIFAFYLNLFNLYLKVVFLPPQPHFNEPLGNYSSDIEHYSMNGVELTNILPHMKDNLRNYLFNNANIALIKATNLLRIFNTNFYEEHFGAPNRSIKLFYLNNN</sequence>
<dbReference type="EMBL" id="CAJEWN010000027">
    <property type="protein sequence ID" value="CAD2141552.1"/>
    <property type="molecule type" value="Genomic_DNA"/>
</dbReference>